<evidence type="ECO:0000256" key="10">
    <source>
        <dbReference type="PIRSR" id="PIRSR004762-1"/>
    </source>
</evidence>
<dbReference type="KEGG" id="mbn:Mboo_0038"/>
<dbReference type="STRING" id="456442.Mboo_0038"/>
<feature type="binding site" evidence="11">
    <location>
        <position position="143"/>
    </location>
    <ligand>
        <name>(3R)-3-methyl-D-ornithine</name>
        <dbReference type="ChEBI" id="CHEBI:64642"/>
    </ligand>
</feature>
<dbReference type="OrthoDB" id="8186at2157"/>
<dbReference type="GO" id="GO:0051539">
    <property type="term" value="F:4 iron, 4 sulfur cluster binding"/>
    <property type="evidence" value="ECO:0007669"/>
    <property type="project" value="UniProtKB-KW"/>
</dbReference>
<keyword evidence="3 10" id="KW-0004">4Fe-4S</keyword>
<comment type="cofactor">
    <cofactor evidence="10">
        <name>[4Fe-4S] cluster</name>
        <dbReference type="ChEBI" id="CHEBI:49883"/>
    </cofactor>
    <text evidence="10">Binds 1 [4Fe-4S] cluster. The cluster is coordinated with 3 cysteines and an exchangeable S-adenosyl-L-methionine.</text>
</comment>
<keyword evidence="7 10" id="KW-0408">Iron</keyword>
<evidence type="ECO:0000256" key="11">
    <source>
        <dbReference type="PIRSR" id="PIRSR004762-2"/>
    </source>
</evidence>
<evidence type="ECO:0000256" key="4">
    <source>
        <dbReference type="ARBA" id="ARBA00022679"/>
    </source>
</evidence>
<evidence type="ECO:0000256" key="8">
    <source>
        <dbReference type="ARBA" id="ARBA00023014"/>
    </source>
</evidence>
<gene>
    <name evidence="13" type="ordered locus">Mboo_0038</name>
</gene>
<dbReference type="GeneID" id="5411338"/>
<feature type="binding site" evidence="11">
    <location>
        <position position="73"/>
    </location>
    <ligand>
        <name>S-adenosyl-L-methionine</name>
        <dbReference type="ChEBI" id="CHEBI:59789"/>
    </ligand>
</feature>
<dbReference type="PANTHER" id="PTHR43076:SF1">
    <property type="entry name" value="LIPOYL SYNTHASE 2"/>
    <property type="match status" value="1"/>
</dbReference>
<feature type="binding site" evidence="10">
    <location>
        <position position="71"/>
    </location>
    <ligand>
        <name>[4Fe-4S] cluster</name>
        <dbReference type="ChEBI" id="CHEBI:49883"/>
        <note>4Fe-4S-S-AdoMet</note>
    </ligand>
</feature>
<reference evidence="14" key="1">
    <citation type="journal article" date="2015" name="Microbiology">
        <title>Genome of Methanoregula boonei 6A8 reveals adaptations to oligotrophic peatland environments.</title>
        <authorList>
            <person name="Braeuer S."/>
            <person name="Cadillo-Quiroz H."/>
            <person name="Kyrpides N."/>
            <person name="Woyke T."/>
            <person name="Goodwin L."/>
            <person name="Detter C."/>
            <person name="Podell S."/>
            <person name="Yavitt J.B."/>
            <person name="Zinder S.H."/>
        </authorList>
    </citation>
    <scope>NUCLEOTIDE SEQUENCE [LARGE SCALE GENOMIC DNA]</scope>
    <source>
        <strain evidence="14">DSM 21154 / JCM 14090 / 6A8</strain>
    </source>
</reference>
<dbReference type="InterPro" id="IPR019940">
    <property type="entry name" value="CofH_family"/>
</dbReference>
<comment type="pathway">
    <text evidence="1">Cofactor biosynthesis; coenzyme F0 biosynthesis.</text>
</comment>
<dbReference type="GO" id="GO:0046872">
    <property type="term" value="F:metal ion binding"/>
    <property type="evidence" value="ECO:0007669"/>
    <property type="project" value="UniProtKB-KW"/>
</dbReference>
<name>A7I4A1_METB6</name>
<dbReference type="NCBIfam" id="TIGR03551">
    <property type="entry name" value="F420_cofH"/>
    <property type="match status" value="1"/>
</dbReference>
<evidence type="ECO:0000256" key="7">
    <source>
        <dbReference type="ARBA" id="ARBA00023004"/>
    </source>
</evidence>
<dbReference type="InterPro" id="IPR007197">
    <property type="entry name" value="rSAM"/>
</dbReference>
<dbReference type="SFLD" id="SFLDG01389">
    <property type="entry name" value="menaquinone_synthsis_involved"/>
    <property type="match status" value="1"/>
</dbReference>
<dbReference type="EMBL" id="CP000780">
    <property type="protein sequence ID" value="ABS54562.1"/>
    <property type="molecule type" value="Genomic_DNA"/>
</dbReference>
<feature type="binding site" evidence="11">
    <location>
        <position position="179"/>
    </location>
    <ligand>
        <name>S-adenosyl-L-methionine</name>
        <dbReference type="ChEBI" id="CHEBI:59789"/>
    </ligand>
</feature>
<feature type="binding site" evidence="10">
    <location>
        <position position="67"/>
    </location>
    <ligand>
        <name>[4Fe-4S] cluster</name>
        <dbReference type="ChEBI" id="CHEBI:49883"/>
        <note>4Fe-4S-S-AdoMet</note>
    </ligand>
</feature>
<proteinExistence type="predicted"/>
<dbReference type="InterPro" id="IPR045567">
    <property type="entry name" value="CofH/MnqC-like_C"/>
</dbReference>
<dbReference type="UniPathway" id="UPA00072"/>
<sequence>MAPALIPLLNDCLAGHRLTPEEGEILMKATGRDIFRITAAADELREKKVGDIVTYVRNQNLHVTNICKNLCGFCGFGKKATDPGAYCLDRDTIQAGVRLAEKRKVTEICFLSGVHPGFGLENYTDLIAAVHEIAPEIHIHAFSPDEVAHAAKRGKLTTAEVLAALRDAGLGSLQGTAAEILIEPVRKVICPRKVSGQEWARIIKEAHKLGIRSSATIMYGSYESARDQVDHLAIIREIQDETHGFTEFIPMSYIHPNTPLFTEGIARAGATGREDLLMIAVSRLFLDNFDNVQVSWGKLGLKMTQLALLCGGNDLAGTMFTDEVSVDAGAGDASYLAPETMERMTSDLGRTLRQRTTLYELV</sequence>
<evidence type="ECO:0000259" key="12">
    <source>
        <dbReference type="PROSITE" id="PS51918"/>
    </source>
</evidence>
<keyword evidence="8 10" id="KW-0411">Iron-sulfur</keyword>
<protein>
    <recommendedName>
        <fullName evidence="2">5-amino-6-(D-ribitylamino)uracil--L-tyrosine 4-hydroxyphenyl transferase</fullName>
        <ecNumber evidence="2">2.5.1.147</ecNumber>
    </recommendedName>
</protein>
<dbReference type="CDD" id="cd01335">
    <property type="entry name" value="Radical_SAM"/>
    <property type="match status" value="1"/>
</dbReference>
<dbReference type="HOGENOM" id="CLU_040406_1_1_2"/>
<dbReference type="InterPro" id="IPR034405">
    <property type="entry name" value="F420"/>
</dbReference>
<dbReference type="PROSITE" id="PS51918">
    <property type="entry name" value="RADICAL_SAM"/>
    <property type="match status" value="1"/>
</dbReference>
<dbReference type="SFLD" id="SFLDS00029">
    <property type="entry name" value="Radical_SAM"/>
    <property type="match status" value="1"/>
</dbReference>
<dbReference type="Gene3D" id="3.20.20.70">
    <property type="entry name" value="Aldolase class I"/>
    <property type="match status" value="1"/>
</dbReference>
<feature type="domain" description="Radical SAM core" evidence="12">
    <location>
        <begin position="53"/>
        <end position="287"/>
    </location>
</feature>
<feature type="binding site" evidence="11">
    <location>
        <position position="295"/>
    </location>
    <ligand>
        <name>(3R)-3-methyl-D-ornithine</name>
        <dbReference type="ChEBI" id="CHEBI:64642"/>
    </ligand>
</feature>
<dbReference type="Pfam" id="PF04055">
    <property type="entry name" value="Radical_SAM"/>
    <property type="match status" value="1"/>
</dbReference>
<keyword evidence="6" id="KW-0479">Metal-binding</keyword>
<feature type="binding site" evidence="10">
    <location>
        <position position="74"/>
    </location>
    <ligand>
        <name>[4Fe-4S] cluster</name>
        <dbReference type="ChEBI" id="CHEBI:49883"/>
        <note>4Fe-4S-S-AdoMet</note>
    </ligand>
</feature>
<keyword evidence="5 10" id="KW-0949">S-adenosyl-L-methionine</keyword>
<dbReference type="RefSeq" id="WP_011991050.1">
    <property type="nucleotide sequence ID" value="NC_009712.1"/>
</dbReference>
<dbReference type="InterPro" id="IPR006638">
    <property type="entry name" value="Elp3/MiaA/NifB-like_rSAM"/>
</dbReference>
<dbReference type="PIRSF" id="PIRSF004762">
    <property type="entry name" value="CHP00423"/>
    <property type="match status" value="1"/>
</dbReference>
<evidence type="ECO:0000313" key="14">
    <source>
        <dbReference type="Proteomes" id="UP000002408"/>
    </source>
</evidence>
<dbReference type="InterPro" id="IPR020050">
    <property type="entry name" value="FO_synthase_su2"/>
</dbReference>
<dbReference type="SFLD" id="SFLDG01388">
    <property type="entry name" value="7_8-didemethyl-8-hydroxy-5-dea"/>
    <property type="match status" value="1"/>
</dbReference>
<dbReference type="eggNOG" id="arCOG00656">
    <property type="taxonomic scope" value="Archaea"/>
</dbReference>
<accession>A7I4A1</accession>
<dbReference type="SFLD" id="SFLDG01064">
    <property type="entry name" value="F420__menaquinone_cofactor_bio"/>
    <property type="match status" value="1"/>
</dbReference>
<dbReference type="SUPFAM" id="SSF102114">
    <property type="entry name" value="Radical SAM enzymes"/>
    <property type="match status" value="1"/>
</dbReference>
<evidence type="ECO:0000256" key="1">
    <source>
        <dbReference type="ARBA" id="ARBA00004712"/>
    </source>
</evidence>
<organism evidence="13 14">
    <name type="scientific">Methanoregula boonei (strain DSM 21154 / JCM 14090 / 6A8)</name>
    <dbReference type="NCBI Taxonomy" id="456442"/>
    <lineage>
        <taxon>Archaea</taxon>
        <taxon>Methanobacteriati</taxon>
        <taxon>Methanobacteriota</taxon>
        <taxon>Stenosarchaea group</taxon>
        <taxon>Methanomicrobia</taxon>
        <taxon>Methanomicrobiales</taxon>
        <taxon>Methanoregulaceae</taxon>
        <taxon>Methanoregula</taxon>
    </lineage>
</organism>
<dbReference type="GO" id="GO:0141093">
    <property type="term" value="F:5-amino-6-(D-ribitylamino)uracil--L-tyrosine 4-hydroxyphenyl transferase activity"/>
    <property type="evidence" value="ECO:0007669"/>
    <property type="project" value="UniProtKB-EC"/>
</dbReference>
<dbReference type="Pfam" id="PF19288">
    <property type="entry name" value="CofH_C"/>
    <property type="match status" value="1"/>
</dbReference>
<dbReference type="EC" id="2.5.1.147" evidence="2"/>
<dbReference type="InterPro" id="IPR013785">
    <property type="entry name" value="Aldolase_TIM"/>
</dbReference>
<dbReference type="NCBIfam" id="TIGR00423">
    <property type="entry name" value="CofH family radical SAM protein"/>
    <property type="match status" value="1"/>
</dbReference>
<keyword evidence="14" id="KW-1185">Reference proteome</keyword>
<dbReference type="InterPro" id="IPR058240">
    <property type="entry name" value="rSAM_sf"/>
</dbReference>
<evidence type="ECO:0000256" key="2">
    <source>
        <dbReference type="ARBA" id="ARBA00012289"/>
    </source>
</evidence>
<dbReference type="Proteomes" id="UP000002408">
    <property type="component" value="Chromosome"/>
</dbReference>
<dbReference type="AlphaFoldDB" id="A7I4A1"/>
<keyword evidence="4" id="KW-0808">Transferase</keyword>
<evidence type="ECO:0000256" key="5">
    <source>
        <dbReference type="ARBA" id="ARBA00022691"/>
    </source>
</evidence>
<evidence type="ECO:0000256" key="9">
    <source>
        <dbReference type="ARBA" id="ARBA00048468"/>
    </source>
</evidence>
<evidence type="ECO:0000256" key="6">
    <source>
        <dbReference type="ARBA" id="ARBA00022723"/>
    </source>
</evidence>
<comment type="catalytic activity">
    <reaction evidence="9">
        <text>5-amino-6-(D-ribitylamino)uracil + L-tyrosine + S-adenosyl-L-methionine = 5-amino-5-(4-hydroxybenzyl)-6-(D-ribitylimino)-5,6-dihydrouracil + 2-iminoacetate + 5'-deoxyadenosine + L-methionine + H(+)</text>
        <dbReference type="Rhea" id="RHEA:55200"/>
        <dbReference type="ChEBI" id="CHEBI:15378"/>
        <dbReference type="ChEBI" id="CHEBI:15934"/>
        <dbReference type="ChEBI" id="CHEBI:17319"/>
        <dbReference type="ChEBI" id="CHEBI:57844"/>
        <dbReference type="ChEBI" id="CHEBI:58315"/>
        <dbReference type="ChEBI" id="CHEBI:59789"/>
        <dbReference type="ChEBI" id="CHEBI:77846"/>
        <dbReference type="ChEBI" id="CHEBI:85936"/>
        <dbReference type="EC" id="2.5.1.147"/>
    </reaction>
</comment>
<evidence type="ECO:0000256" key="3">
    <source>
        <dbReference type="ARBA" id="ARBA00022485"/>
    </source>
</evidence>
<dbReference type="PANTHER" id="PTHR43076">
    <property type="entry name" value="FO SYNTHASE (COFH)"/>
    <property type="match status" value="1"/>
</dbReference>
<evidence type="ECO:0000313" key="13">
    <source>
        <dbReference type="EMBL" id="ABS54562.1"/>
    </source>
</evidence>
<dbReference type="GO" id="GO:0044689">
    <property type="term" value="F:7,8-didemethyl-8-hydroxy-5-deazariboflavin synthase activity"/>
    <property type="evidence" value="ECO:0007669"/>
    <property type="project" value="TreeGrafter"/>
</dbReference>
<dbReference type="SMART" id="SM00729">
    <property type="entry name" value="Elp3"/>
    <property type="match status" value="1"/>
</dbReference>